<dbReference type="AlphaFoldDB" id="A0A3G2L758"/>
<comment type="similarity">
    <text evidence="1">Belongs to the heat shock protein 90 family.</text>
</comment>
<dbReference type="GO" id="GO:0051082">
    <property type="term" value="F:unfolded protein binding"/>
    <property type="evidence" value="ECO:0007669"/>
    <property type="project" value="InterPro"/>
</dbReference>
<keyword evidence="2" id="KW-0547">Nucleotide-binding</keyword>
<protein>
    <recommendedName>
        <fullName evidence="5">HD-CE domain-containing protein</fullName>
    </recommendedName>
</protein>
<evidence type="ECO:0000256" key="1">
    <source>
        <dbReference type="ARBA" id="ARBA00008239"/>
    </source>
</evidence>
<evidence type="ECO:0000256" key="4">
    <source>
        <dbReference type="ARBA" id="ARBA00023186"/>
    </source>
</evidence>
<keyword evidence="4" id="KW-0143">Chaperone</keyword>
<dbReference type="InterPro" id="IPR001404">
    <property type="entry name" value="Hsp90_fam"/>
</dbReference>
<dbReference type="OrthoDB" id="9802640at2"/>
<dbReference type="Pfam" id="PF13589">
    <property type="entry name" value="HATPase_c_3"/>
    <property type="match status" value="1"/>
</dbReference>
<keyword evidence="7" id="KW-1185">Reference proteome</keyword>
<proteinExistence type="inferred from homology"/>
<dbReference type="PANTHER" id="PTHR11528">
    <property type="entry name" value="HEAT SHOCK PROTEIN 90 FAMILY MEMBER"/>
    <property type="match status" value="1"/>
</dbReference>
<dbReference type="GO" id="GO:0016887">
    <property type="term" value="F:ATP hydrolysis activity"/>
    <property type="evidence" value="ECO:0007669"/>
    <property type="project" value="InterPro"/>
</dbReference>
<dbReference type="RefSeq" id="WP_121849122.1">
    <property type="nucleotide sequence ID" value="NZ_CP032050.1"/>
</dbReference>
<feature type="domain" description="HD-CE" evidence="5">
    <location>
        <begin position="37"/>
        <end position="245"/>
    </location>
</feature>
<dbReference type="InterPro" id="IPR056471">
    <property type="entry name" value="HD-CE"/>
</dbReference>
<evidence type="ECO:0000313" key="7">
    <source>
        <dbReference type="Proteomes" id="UP000276309"/>
    </source>
</evidence>
<dbReference type="Gene3D" id="3.30.565.10">
    <property type="entry name" value="Histidine kinase-like ATPase, C-terminal domain"/>
    <property type="match status" value="1"/>
</dbReference>
<dbReference type="SUPFAM" id="SSF55874">
    <property type="entry name" value="ATPase domain of HSP90 chaperone/DNA topoisomerase II/histidine kinase"/>
    <property type="match status" value="1"/>
</dbReference>
<name>A0A3G2L758_9FLAO</name>
<dbReference type="InterPro" id="IPR036890">
    <property type="entry name" value="HATPase_C_sf"/>
</dbReference>
<gene>
    <name evidence="6" type="ORF">D1013_12360</name>
</gene>
<dbReference type="InterPro" id="IPR003607">
    <property type="entry name" value="HD/PDEase_dom"/>
</dbReference>
<dbReference type="Gene3D" id="1.10.3210.10">
    <property type="entry name" value="Hypothetical protein af1432"/>
    <property type="match status" value="1"/>
</dbReference>
<sequence>MSRLPAKLEKLNPKLFSDFEATKVIISKLLQQYIKNFPTYTDHSIEHTLEVLNLAGEIMTEEEINSLNSDELYILCTASILHDAGMCIPEEKIKEISNTDELIQYRKDNLDFSTERYIRDIHHELSYKFIIEEWNKLHIPSAKYAEAIGLVARGHRKVDLNDFELYKPQFFVKNGREFVCLPYLSCILRIADELDISNLRTPDILYKYYIPDNDVSRKEWQKHKATTQINFMDDKVLIEVKCTDHNILGALDEQFDKVTSVLIQCQKTIRSIHVIENRRFELKLKTLEPIYNYIDFDPKGIKYSFDVKNVINAFIGEDLYKNKEAALREVVQNAVDACNYKRTLSKNDYKPNIKIVIGEDFISVEDNGQGMDEFIIENYFGKLASSFYQQEIVQSDFQAIGQFGIGVFSFFLISEFIDVETKRAEKPGLKFRTDKDPNAYFHFFEDFKKENTGTKITLHLKSKYHTKFNVNTVSKFVENTFRFTEIPISVEDENEKLNLTSDKMIIDFDKDILPHFYYNQRETASMFETLTYSLSNSELEGIVGILVPKNFKEIPSVNLYQLIDVNSFDDKANYGADHGSIAFSQKGVLINNYESNVGFTFGKINIIKKLKINLSRTEFVNQDSVNNSLAAFEVNLVKQVFDKFFIHHSSNSIEHVKLTRWFIYNYWPSEEFKDKSEMANLVKDCFCYEFLIKSKTYYYTLNQIEENFKEFVIFEDVNDAELHSKYLNIPSLTKSESSRYRNDIDQFFNSFCKFGNSLTKIEERYFLSYSKSAYNKLFELKNSLDPYNLYYNFSEFDSKKIGINYMEGHPSFKDKKFSYHGEAHFNSRHPMILKIAAFVNEKKLNSKEVRLLKELLNIIESLLDQYCTEERVDKTIAKSNKIIDNILEEGRLKLDYLTKEDFAV</sequence>
<dbReference type="CDD" id="cd00077">
    <property type="entry name" value="HDc"/>
    <property type="match status" value="1"/>
</dbReference>
<reference evidence="6 7" key="1">
    <citation type="submission" date="2018-08" db="EMBL/GenBank/DDBJ databases">
        <title>The reduced genetic potential of extracellular carbohydrate catabolism in Euzebyella marina RN62, a Flavobacteriia bacterium isolated from the hadal water.</title>
        <authorList>
            <person name="Xue C."/>
        </authorList>
    </citation>
    <scope>NUCLEOTIDE SEQUENCE [LARGE SCALE GENOMIC DNA]</scope>
    <source>
        <strain evidence="6 7">RN62</strain>
    </source>
</reference>
<dbReference type="SUPFAM" id="SSF109604">
    <property type="entry name" value="HD-domain/PDEase-like"/>
    <property type="match status" value="1"/>
</dbReference>
<dbReference type="EMBL" id="CP032050">
    <property type="protein sequence ID" value="AYN68107.1"/>
    <property type="molecule type" value="Genomic_DNA"/>
</dbReference>
<accession>A0A3G2L758</accession>
<dbReference type="GO" id="GO:0140662">
    <property type="term" value="F:ATP-dependent protein folding chaperone"/>
    <property type="evidence" value="ECO:0007669"/>
    <property type="project" value="InterPro"/>
</dbReference>
<evidence type="ECO:0000259" key="5">
    <source>
        <dbReference type="Pfam" id="PF24391"/>
    </source>
</evidence>
<evidence type="ECO:0000313" key="6">
    <source>
        <dbReference type="EMBL" id="AYN68107.1"/>
    </source>
</evidence>
<dbReference type="GO" id="GO:0005524">
    <property type="term" value="F:ATP binding"/>
    <property type="evidence" value="ECO:0007669"/>
    <property type="project" value="UniProtKB-KW"/>
</dbReference>
<dbReference type="Proteomes" id="UP000276309">
    <property type="component" value="Chromosome"/>
</dbReference>
<keyword evidence="3" id="KW-0067">ATP-binding</keyword>
<evidence type="ECO:0000256" key="3">
    <source>
        <dbReference type="ARBA" id="ARBA00022840"/>
    </source>
</evidence>
<dbReference type="Pfam" id="PF24391">
    <property type="entry name" value="HD-CE"/>
    <property type="match status" value="1"/>
</dbReference>
<evidence type="ECO:0000256" key="2">
    <source>
        <dbReference type="ARBA" id="ARBA00022741"/>
    </source>
</evidence>
<organism evidence="6 7">
    <name type="scientific">Euzebyella marina</name>
    <dbReference type="NCBI Taxonomy" id="1761453"/>
    <lineage>
        <taxon>Bacteria</taxon>
        <taxon>Pseudomonadati</taxon>
        <taxon>Bacteroidota</taxon>
        <taxon>Flavobacteriia</taxon>
        <taxon>Flavobacteriales</taxon>
        <taxon>Flavobacteriaceae</taxon>
        <taxon>Euzebyella</taxon>
    </lineage>
</organism>
<dbReference type="KEGG" id="emar:D1013_12360"/>